<evidence type="ECO:0000256" key="14">
    <source>
        <dbReference type="ARBA" id="ARBA00024827"/>
    </source>
</evidence>
<proteinExistence type="predicted"/>
<evidence type="ECO:0000256" key="15">
    <source>
        <dbReference type="ARBA" id="ARBA00030800"/>
    </source>
</evidence>
<keyword evidence="13" id="KW-0411">Iron-sulfur</keyword>
<dbReference type="InterPro" id="IPR036890">
    <property type="entry name" value="HATPase_C_sf"/>
</dbReference>
<evidence type="ECO:0000313" key="20">
    <source>
        <dbReference type="Proteomes" id="UP000594681"/>
    </source>
</evidence>
<dbReference type="PRINTS" id="PR00344">
    <property type="entry name" value="BCTRLSENSOR"/>
</dbReference>
<evidence type="ECO:0000256" key="4">
    <source>
        <dbReference type="ARBA" id="ARBA00012438"/>
    </source>
</evidence>
<organism evidence="19 20">
    <name type="scientific">Corynebacterium lizhenjunii</name>
    <dbReference type="NCBI Taxonomy" id="2709394"/>
    <lineage>
        <taxon>Bacteria</taxon>
        <taxon>Bacillati</taxon>
        <taxon>Actinomycetota</taxon>
        <taxon>Actinomycetes</taxon>
        <taxon>Mycobacteriales</taxon>
        <taxon>Corynebacteriaceae</taxon>
        <taxon>Corynebacterium</taxon>
    </lineage>
</organism>
<dbReference type="InterPro" id="IPR050482">
    <property type="entry name" value="Sensor_HK_TwoCompSys"/>
</dbReference>
<dbReference type="RefSeq" id="WP_165010963.1">
    <property type="nucleotide sequence ID" value="NZ_CP064954.1"/>
</dbReference>
<dbReference type="InterPro" id="IPR005467">
    <property type="entry name" value="His_kinase_dom"/>
</dbReference>
<evidence type="ECO:0000256" key="11">
    <source>
        <dbReference type="ARBA" id="ARBA00023004"/>
    </source>
</evidence>
<dbReference type="GO" id="GO:0051539">
    <property type="term" value="F:4 iron, 4 sulfur cluster binding"/>
    <property type="evidence" value="ECO:0007669"/>
    <property type="project" value="UniProtKB-KW"/>
</dbReference>
<keyword evidence="20" id="KW-1185">Reference proteome</keyword>
<dbReference type="PANTHER" id="PTHR24421:SF62">
    <property type="entry name" value="SENSORY TRANSDUCTION HISTIDINE KINASE"/>
    <property type="match status" value="1"/>
</dbReference>
<keyword evidence="7" id="KW-0963">Cytoplasm</keyword>
<dbReference type="EMBL" id="CP064954">
    <property type="protein sequence ID" value="QPK79044.1"/>
    <property type="molecule type" value="Genomic_DNA"/>
</dbReference>
<comment type="cofactor">
    <cofactor evidence="2">
        <name>[4Fe-4S] cluster</name>
        <dbReference type="ChEBI" id="CHEBI:49883"/>
    </cofactor>
</comment>
<dbReference type="Gene3D" id="3.30.565.10">
    <property type="entry name" value="Histidine kinase-like ATPase, C-terminal domain"/>
    <property type="match status" value="1"/>
</dbReference>
<protein>
    <recommendedName>
        <fullName evidence="5">Oxygen sensor histidine kinase NreB</fullName>
        <ecNumber evidence="4">2.7.13.3</ecNumber>
    </recommendedName>
    <alternativeName>
        <fullName evidence="15">Nitrogen regulation protein B</fullName>
    </alternativeName>
</protein>
<keyword evidence="11" id="KW-0408">Iron</keyword>
<evidence type="ECO:0000259" key="18">
    <source>
        <dbReference type="PROSITE" id="PS50109"/>
    </source>
</evidence>
<dbReference type="PROSITE" id="PS50109">
    <property type="entry name" value="HIS_KIN"/>
    <property type="match status" value="1"/>
</dbReference>
<feature type="transmembrane region" description="Helical" evidence="17">
    <location>
        <begin position="72"/>
        <end position="100"/>
    </location>
</feature>
<evidence type="ECO:0000256" key="2">
    <source>
        <dbReference type="ARBA" id="ARBA00001966"/>
    </source>
</evidence>
<evidence type="ECO:0000256" key="12">
    <source>
        <dbReference type="ARBA" id="ARBA00023012"/>
    </source>
</evidence>
<dbReference type="GO" id="GO:0000155">
    <property type="term" value="F:phosphorelay sensor kinase activity"/>
    <property type="evidence" value="ECO:0007669"/>
    <property type="project" value="InterPro"/>
</dbReference>
<dbReference type="AlphaFoldDB" id="A0A7T0KFD0"/>
<evidence type="ECO:0000256" key="13">
    <source>
        <dbReference type="ARBA" id="ARBA00023014"/>
    </source>
</evidence>
<reference evidence="19 20" key="1">
    <citation type="submission" date="2020-11" db="EMBL/GenBank/DDBJ databases">
        <title>Corynebacterium sp. ZJ-599.</title>
        <authorList>
            <person name="Zhou J."/>
        </authorList>
    </citation>
    <scope>NUCLEOTIDE SEQUENCE [LARGE SCALE GENOMIC DNA]</scope>
    <source>
        <strain evidence="19 20">ZJ-599</strain>
    </source>
</reference>
<feature type="region of interest" description="Disordered" evidence="16">
    <location>
        <begin position="385"/>
        <end position="421"/>
    </location>
</feature>
<name>A0A7T0KFD0_9CORY</name>
<evidence type="ECO:0000256" key="7">
    <source>
        <dbReference type="ARBA" id="ARBA00022490"/>
    </source>
</evidence>
<dbReference type="PANTHER" id="PTHR24421">
    <property type="entry name" value="NITRATE/NITRITE SENSOR PROTEIN NARX-RELATED"/>
    <property type="match status" value="1"/>
</dbReference>
<keyword evidence="12" id="KW-0902">Two-component regulatory system</keyword>
<dbReference type="InterPro" id="IPR004358">
    <property type="entry name" value="Sig_transdc_His_kin-like_C"/>
</dbReference>
<dbReference type="GO" id="GO:0046983">
    <property type="term" value="F:protein dimerization activity"/>
    <property type="evidence" value="ECO:0007669"/>
    <property type="project" value="InterPro"/>
</dbReference>
<feature type="transmembrane region" description="Helical" evidence="17">
    <location>
        <begin position="107"/>
        <end position="125"/>
    </location>
</feature>
<feature type="transmembrane region" description="Helical" evidence="17">
    <location>
        <begin position="15"/>
        <end position="32"/>
    </location>
</feature>
<dbReference type="PIRSF" id="PIRSF037434">
    <property type="entry name" value="STHK_ChrS"/>
    <property type="match status" value="1"/>
</dbReference>
<dbReference type="Pfam" id="PF02518">
    <property type="entry name" value="HATPase_c"/>
    <property type="match status" value="1"/>
</dbReference>
<dbReference type="EC" id="2.7.13.3" evidence="4"/>
<evidence type="ECO:0000256" key="8">
    <source>
        <dbReference type="ARBA" id="ARBA00022679"/>
    </source>
</evidence>
<evidence type="ECO:0000256" key="9">
    <source>
        <dbReference type="ARBA" id="ARBA00022723"/>
    </source>
</evidence>
<dbReference type="InterPro" id="IPR003594">
    <property type="entry name" value="HATPase_dom"/>
</dbReference>
<keyword evidence="9" id="KW-0479">Metal-binding</keyword>
<comment type="subcellular location">
    <subcellularLocation>
        <location evidence="3">Cytoplasm</location>
    </subcellularLocation>
</comment>
<comment type="catalytic activity">
    <reaction evidence="1">
        <text>ATP + protein L-histidine = ADP + protein N-phospho-L-histidine.</text>
        <dbReference type="EC" id="2.7.13.3"/>
    </reaction>
</comment>
<dbReference type="SMART" id="SM00387">
    <property type="entry name" value="HATPase_c"/>
    <property type="match status" value="1"/>
</dbReference>
<dbReference type="Proteomes" id="UP000594681">
    <property type="component" value="Chromosome"/>
</dbReference>
<dbReference type="InterPro" id="IPR017205">
    <property type="entry name" value="Sig_transdc_His_kinase_ChrS"/>
</dbReference>
<accession>A0A7T0KFD0</accession>
<evidence type="ECO:0000313" key="19">
    <source>
        <dbReference type="EMBL" id="QPK79044.1"/>
    </source>
</evidence>
<dbReference type="SUPFAM" id="SSF55874">
    <property type="entry name" value="ATPase domain of HSP90 chaperone/DNA topoisomerase II/histidine kinase"/>
    <property type="match status" value="1"/>
</dbReference>
<keyword evidence="17" id="KW-0812">Transmembrane</keyword>
<evidence type="ECO:0000256" key="5">
    <source>
        <dbReference type="ARBA" id="ARBA00017322"/>
    </source>
</evidence>
<dbReference type="CDD" id="cd16917">
    <property type="entry name" value="HATPase_UhpB-NarQ-NarX-like"/>
    <property type="match status" value="1"/>
</dbReference>
<dbReference type="GO" id="GO:0005737">
    <property type="term" value="C:cytoplasm"/>
    <property type="evidence" value="ECO:0007669"/>
    <property type="project" value="UniProtKB-SubCell"/>
</dbReference>
<feature type="transmembrane region" description="Helical" evidence="17">
    <location>
        <begin position="39"/>
        <end position="60"/>
    </location>
</feature>
<dbReference type="Pfam" id="PF07730">
    <property type="entry name" value="HisKA_3"/>
    <property type="match status" value="1"/>
</dbReference>
<feature type="domain" description="Histidine kinase" evidence="18">
    <location>
        <begin position="183"/>
        <end position="384"/>
    </location>
</feature>
<evidence type="ECO:0000256" key="17">
    <source>
        <dbReference type="SAM" id="Phobius"/>
    </source>
</evidence>
<evidence type="ECO:0000256" key="10">
    <source>
        <dbReference type="ARBA" id="ARBA00022777"/>
    </source>
</evidence>
<keyword evidence="8" id="KW-0808">Transferase</keyword>
<dbReference type="GO" id="GO:0016020">
    <property type="term" value="C:membrane"/>
    <property type="evidence" value="ECO:0007669"/>
    <property type="project" value="InterPro"/>
</dbReference>
<keyword evidence="6" id="KW-0004">4Fe-4S</keyword>
<dbReference type="GO" id="GO:0046872">
    <property type="term" value="F:metal ion binding"/>
    <property type="evidence" value="ECO:0007669"/>
    <property type="project" value="UniProtKB-KW"/>
</dbReference>
<evidence type="ECO:0000256" key="6">
    <source>
        <dbReference type="ARBA" id="ARBA00022485"/>
    </source>
</evidence>
<evidence type="ECO:0000256" key="1">
    <source>
        <dbReference type="ARBA" id="ARBA00000085"/>
    </source>
</evidence>
<feature type="compositionally biased region" description="Polar residues" evidence="16">
    <location>
        <begin position="386"/>
        <end position="397"/>
    </location>
</feature>
<keyword evidence="17" id="KW-0472">Membrane</keyword>
<dbReference type="Gene3D" id="1.20.5.1930">
    <property type="match status" value="1"/>
</dbReference>
<keyword evidence="17" id="KW-1133">Transmembrane helix</keyword>
<dbReference type="InterPro" id="IPR011712">
    <property type="entry name" value="Sig_transdc_His_kin_sub3_dim/P"/>
</dbReference>
<feature type="compositionally biased region" description="Acidic residues" evidence="16">
    <location>
        <begin position="408"/>
        <end position="421"/>
    </location>
</feature>
<keyword evidence="10 19" id="KW-0418">Kinase</keyword>
<evidence type="ECO:0000256" key="16">
    <source>
        <dbReference type="SAM" id="MobiDB-lite"/>
    </source>
</evidence>
<evidence type="ECO:0000256" key="3">
    <source>
        <dbReference type="ARBA" id="ARBA00004496"/>
    </source>
</evidence>
<dbReference type="KEGG" id="cliz:G7Y31_11200"/>
<gene>
    <name evidence="19" type="ORF">G7Y31_11200</name>
</gene>
<comment type="function">
    <text evidence="14">Member of the two-component regulatory system NreB/NreC involved in the control of dissimilatory nitrate/nitrite reduction in response to oxygen. NreB functions as a direct oxygen sensor histidine kinase which is autophosphorylated, in the absence of oxygen, probably at the conserved histidine residue, and transfers its phosphate group probably to a conserved aspartate residue of NreC. NreB/NreC activates the expression of the nitrate (narGHJI) and nitrite (nir) reductase operons, as well as the putative nitrate transporter gene narT.</text>
</comment>
<sequence length="421" mass="44528">MDTSLTTESDAVRNGVHILTAALLVVAIFTSVNMPMGQAVSNLMLLSTFAIIYFGGWGFLDRWGAVPKLLWLTMLTVLWFAAMLNAPAAMYLVFSLYFLYLFVIDDWRGIILVLFATALAIGVQLPTGLTFGGVMGPAVSGLVTVAIHYTFKALAKVTQELKVAQGKLAESEHNAGVIAERQRIAHEIHDTLAQGLSSIQMLLHAADRDLDAGQADKARGRIELARKTAAENLQEARAMIAALQPAALAQTSLAQALERMTQNFASTSGIDMDVEVEGQPRQLPMKVEAALLRVAQGAVGNVVKHSGASRARVTVTYQPQQVRVDVVDNGAGFDPEAVRARPAGLGHIGLSAMRRRAAELGGQLEVESHPGGGTAVMVSIPVDAATGSNPAGATAVSSRAGATAQTEAEAEAEAETEPEPR</sequence>